<dbReference type="OrthoDB" id="2496395at2759"/>
<dbReference type="EMBL" id="LUEZ02000021">
    <property type="protein sequence ID" value="RDB27091.1"/>
    <property type="molecule type" value="Genomic_DNA"/>
</dbReference>
<feature type="compositionally biased region" description="Acidic residues" evidence="1">
    <location>
        <begin position="403"/>
        <end position="423"/>
    </location>
</feature>
<dbReference type="Proteomes" id="UP000076154">
    <property type="component" value="Unassembled WGS sequence"/>
</dbReference>
<comment type="caution">
    <text evidence="3">The sequence shown here is derived from an EMBL/GenBank/DDBJ whole genome shotgun (WGS) entry which is preliminary data.</text>
</comment>
<dbReference type="AlphaFoldDB" id="A0A369JXN0"/>
<dbReference type="STRING" id="39966.A0A369JXN0"/>
<feature type="region of interest" description="Disordered" evidence="1">
    <location>
        <begin position="18"/>
        <end position="48"/>
    </location>
</feature>
<feature type="compositionally biased region" description="Basic and acidic residues" evidence="1">
    <location>
        <begin position="768"/>
        <end position="785"/>
    </location>
</feature>
<reference evidence="3" key="1">
    <citation type="submission" date="2018-04" db="EMBL/GenBank/DDBJ databases">
        <title>Whole genome sequencing of Hypsizygus marmoreus.</title>
        <authorList>
            <person name="Choi I.-G."/>
            <person name="Min B."/>
            <person name="Kim J.-G."/>
            <person name="Kim S."/>
            <person name="Oh Y.-L."/>
            <person name="Kong W.-S."/>
            <person name="Park H."/>
            <person name="Jeong J."/>
            <person name="Song E.-S."/>
        </authorList>
    </citation>
    <scope>NUCLEOTIDE SEQUENCE [LARGE SCALE GENOMIC DNA]</scope>
    <source>
        <strain evidence="3">51987-8</strain>
    </source>
</reference>
<feature type="compositionally biased region" description="Acidic residues" evidence="1">
    <location>
        <begin position="1109"/>
        <end position="1129"/>
    </location>
</feature>
<protein>
    <recommendedName>
        <fullName evidence="2">DUF6589 domain-containing protein</fullName>
    </recommendedName>
</protein>
<organism evidence="3 4">
    <name type="scientific">Hypsizygus marmoreus</name>
    <name type="common">White beech mushroom</name>
    <name type="synonym">Agaricus marmoreus</name>
    <dbReference type="NCBI Taxonomy" id="39966"/>
    <lineage>
        <taxon>Eukaryota</taxon>
        <taxon>Fungi</taxon>
        <taxon>Dikarya</taxon>
        <taxon>Basidiomycota</taxon>
        <taxon>Agaricomycotina</taxon>
        <taxon>Agaricomycetes</taxon>
        <taxon>Agaricomycetidae</taxon>
        <taxon>Agaricales</taxon>
        <taxon>Tricholomatineae</taxon>
        <taxon>Lyophyllaceae</taxon>
        <taxon>Hypsizygus</taxon>
    </lineage>
</organism>
<feature type="domain" description="DUF6589" evidence="2">
    <location>
        <begin position="516"/>
        <end position="955"/>
    </location>
</feature>
<proteinExistence type="predicted"/>
<feature type="compositionally biased region" description="Low complexity" evidence="1">
    <location>
        <begin position="1130"/>
        <end position="1152"/>
    </location>
</feature>
<evidence type="ECO:0000256" key="1">
    <source>
        <dbReference type="SAM" id="MobiDB-lite"/>
    </source>
</evidence>
<keyword evidence="4" id="KW-1185">Reference proteome</keyword>
<dbReference type="Pfam" id="PF20231">
    <property type="entry name" value="DUF6589"/>
    <property type="match status" value="1"/>
</dbReference>
<gene>
    <name evidence="3" type="ORF">Hypma_005008</name>
</gene>
<feature type="region of interest" description="Disordered" evidence="1">
    <location>
        <begin position="768"/>
        <end position="803"/>
    </location>
</feature>
<accession>A0A369JXN0</accession>
<sequence>MAQQASLPGRRRNVIFSSDDLDIQAIDQLPPSDPPSESSDSEACMHDSSESVPLFQLLDMAERSSSPFNFVTPRPRSRFRPRSSSLPGEAYHAAQELSNIASDNDALHSPTTERKIRNMNGQIKRRATMARKKTEREQAEIDEKVVKEAFIAEEKKREALAVEIARIKREAFFDDELRRIHHEGYTLAQFLDYVFNPANKFESDWRWKGFFFHKSTVERILGYWTTSKYNKTTRTLITGWAQQLVGRLVGKESRAVTRSGLLKKTNKAINEDYFLSYSITDLTNKLRAYAPTAFGVFDAFSTTKRQLQEMSSDWFKKKNVLTGSAALTLLRGASQNNSYAQSIHSTYLMATGGQRQHFSVFTSLGMSMGYTSVISQGDRHTRTNEGEADPTLPSNTAKTVVEEGTEDMPALEECDDDDEDENDTMARESDKPKRTRKPGTLFDLSNACRKSAREIAATGLFVTVYDNINMMVRVAEQILGRKNAQENGTCATIFPLHNVQLENLRTEDLDQSILNAPELKLETLELTTSESEFLRECLEHTILRVIVIHGGRDFLARWRKDLDGCQPSTSEKIAVHKTPIHPLPAMDIEENTTTGNVEVMDAIISELGLKLDDPEYAEYVKIIAGDQLTIARQRAILNVRLGHEDRAHSWKNIVLMPGLFHAKIADCHGLLEVHFGKANAGVRSPGSLAFHNTVLDRIPIVLSSLPTFRVCRDLIMVSLYGRILHCLLLVSGTSTLDEYLDKTDSWATVKMHAHQILERFTDSGHVQELREMREPEERRREAEKKATKKGTTDPDSDATPLGHVQKGDMVYENAILFLRDALLTREFTDAIKCGDSGRVVTILKLWALAYRGSGRTKYAHEMLHLLHNLLNVWSTELRSAITQNWLLNPTGKENAFVEVDLVQEHLNFWIKKIYKADGDAHSWDWLALVSPCVDVLRRLATRIHGDLGARQGSRHTVPELDKDIETLMKSLAEHEVYVEKLGRVLDPDEKPAPDVLSAGLAALSHGSSSNPIADFNDQFNRLRAHRQLQPITVLLQQLEALPTAIPVILGDTLSTEMLPGAPMNIDSDSDDSDMPPLTQTADSSADELSEDLDNDVLSESPTLERIDEQDVALDMDFEPWYLDDEENNAELDLVSSDSGESGSGDVEGWMSD</sequence>
<feature type="compositionally biased region" description="Acidic residues" evidence="1">
    <location>
        <begin position="1084"/>
        <end position="1096"/>
    </location>
</feature>
<evidence type="ECO:0000313" key="3">
    <source>
        <dbReference type="EMBL" id="RDB27091.1"/>
    </source>
</evidence>
<name>A0A369JXN0_HYPMA</name>
<feature type="region of interest" description="Disordered" evidence="1">
    <location>
        <begin position="376"/>
        <end position="439"/>
    </location>
</feature>
<evidence type="ECO:0000313" key="4">
    <source>
        <dbReference type="Proteomes" id="UP000076154"/>
    </source>
</evidence>
<dbReference type="InParanoid" id="A0A369JXN0"/>
<feature type="region of interest" description="Disordered" evidence="1">
    <location>
        <begin position="66"/>
        <end position="86"/>
    </location>
</feature>
<evidence type="ECO:0000259" key="2">
    <source>
        <dbReference type="Pfam" id="PF20231"/>
    </source>
</evidence>
<dbReference type="InterPro" id="IPR046496">
    <property type="entry name" value="DUF6589"/>
</dbReference>
<feature type="region of interest" description="Disordered" evidence="1">
    <location>
        <begin position="1059"/>
        <end position="1152"/>
    </location>
</feature>